<gene>
    <name evidence="2" type="ORF">QT711_09705</name>
</gene>
<name>A0ABU4G922_9BACL</name>
<keyword evidence="3" id="KW-1185">Reference proteome</keyword>
<protein>
    <recommendedName>
        <fullName evidence="1">YcdB/YcdC repeated domain-containing protein</fullName>
    </recommendedName>
</protein>
<evidence type="ECO:0000313" key="2">
    <source>
        <dbReference type="EMBL" id="MDW0113461.1"/>
    </source>
</evidence>
<dbReference type="Proteomes" id="UP001282284">
    <property type="component" value="Unassembled WGS sequence"/>
</dbReference>
<dbReference type="InterPro" id="IPR032599">
    <property type="entry name" value="YcdB/YcdC_rep_domain"/>
</dbReference>
<feature type="domain" description="YcdB/YcdC repeated" evidence="1">
    <location>
        <begin position="22"/>
        <end position="138"/>
    </location>
</feature>
<comment type="caution">
    <text evidence="2">The sequence shown here is derived from an EMBL/GenBank/DDBJ whole genome shotgun (WGS) entry which is preliminary data.</text>
</comment>
<reference evidence="2 3" key="1">
    <citation type="submission" date="2023-06" db="EMBL/GenBank/DDBJ databases">
        <title>Sporosarcina sp. nov., isolated from Korean traditional fermented seafood 'Jeotgal'.</title>
        <authorList>
            <person name="Yang A.I."/>
            <person name="Shin N.-R."/>
        </authorList>
    </citation>
    <scope>NUCLEOTIDE SEQUENCE [LARGE SCALE GENOMIC DNA]</scope>
    <source>
        <strain evidence="2 3">KCTC13119</strain>
    </source>
</reference>
<evidence type="ECO:0000259" key="1">
    <source>
        <dbReference type="Pfam" id="PF16244"/>
    </source>
</evidence>
<sequence>MQPVFRALQEWMAQHVQFVKVEEEDAGEIYDILEEDTGEVVGQCILTASNRLSNFSYFCEEKNGELTSNDMPAIAEAFITQFYPLGLQTYQLQSIIDINDLFIVSYGAKEERYGIDVPGIGFSLSISPTGQVIQFSYTHEQAEIRYPSHIITPEEAKEKYASYIDFDLIVQLLDTELYANGDNTYRLLYGLKEYAIDIPASGVEPAVVSVGGQVEPIEMRVPPTKSLHEWIGVTRHHRKIGEQSEEDVLIEKFMHPSIDLPNELDMSEVYEENLITIHTHRVTNLPKVFYNGEPWKGEPIRLTTDFLKQRALDFLFAIFPQASEHFVMQKEEVANALETPLEAFIDDEYEDDFEEWEDELLNEEEETVPFYFQYQVNGVPVDESVTCILVGVLSGRIVSASIEPMEEESLLQICTEPKLSKAAAKKLLLEKLHMEIALAQAYDEDGEPFYEVVYLPSYTETTGHIRAIDAQNGKAYYVNVGDSLFL</sequence>
<dbReference type="Pfam" id="PF16244">
    <property type="entry name" value="DUF4901"/>
    <property type="match status" value="1"/>
</dbReference>
<proteinExistence type="predicted"/>
<evidence type="ECO:0000313" key="3">
    <source>
        <dbReference type="Proteomes" id="UP001282284"/>
    </source>
</evidence>
<accession>A0ABU4G922</accession>
<organism evidence="2 3">
    <name type="scientific">Sporosarcina saromensis</name>
    <dbReference type="NCBI Taxonomy" id="359365"/>
    <lineage>
        <taxon>Bacteria</taxon>
        <taxon>Bacillati</taxon>
        <taxon>Bacillota</taxon>
        <taxon>Bacilli</taxon>
        <taxon>Bacillales</taxon>
        <taxon>Caryophanaceae</taxon>
        <taxon>Sporosarcina</taxon>
    </lineage>
</organism>
<dbReference type="EMBL" id="JAUBDI010000008">
    <property type="protein sequence ID" value="MDW0113461.1"/>
    <property type="molecule type" value="Genomic_DNA"/>
</dbReference>